<feature type="transmembrane region" description="Helical" evidence="6">
    <location>
        <begin position="12"/>
        <end position="34"/>
    </location>
</feature>
<organism evidence="7">
    <name type="scientific">hydrothermal vent metagenome</name>
    <dbReference type="NCBI Taxonomy" id="652676"/>
    <lineage>
        <taxon>unclassified sequences</taxon>
        <taxon>metagenomes</taxon>
        <taxon>ecological metagenomes</taxon>
    </lineage>
</organism>
<proteinExistence type="predicted"/>
<evidence type="ECO:0000256" key="4">
    <source>
        <dbReference type="ARBA" id="ARBA00022989"/>
    </source>
</evidence>
<dbReference type="GO" id="GO:0005886">
    <property type="term" value="C:plasma membrane"/>
    <property type="evidence" value="ECO:0007669"/>
    <property type="project" value="UniProtKB-SubCell"/>
</dbReference>
<evidence type="ECO:0000256" key="5">
    <source>
        <dbReference type="ARBA" id="ARBA00023136"/>
    </source>
</evidence>
<evidence type="ECO:0008006" key="8">
    <source>
        <dbReference type="Google" id="ProtNLM"/>
    </source>
</evidence>
<dbReference type="AlphaFoldDB" id="A0A3B1B555"/>
<reference evidence="7" key="1">
    <citation type="submission" date="2018-06" db="EMBL/GenBank/DDBJ databases">
        <authorList>
            <person name="Zhirakovskaya E."/>
        </authorList>
    </citation>
    <scope>NUCLEOTIDE SEQUENCE</scope>
</reference>
<evidence type="ECO:0000313" key="7">
    <source>
        <dbReference type="EMBL" id="VAX09291.1"/>
    </source>
</evidence>
<keyword evidence="2" id="KW-1003">Cell membrane</keyword>
<gene>
    <name evidence="7" type="ORF">MNBD_GAMMA25-2355</name>
</gene>
<name>A0A3B1B555_9ZZZZ</name>
<keyword evidence="5 6" id="KW-0472">Membrane</keyword>
<protein>
    <recommendedName>
        <fullName evidence="8">DoxX family protein</fullName>
    </recommendedName>
</protein>
<keyword evidence="4 6" id="KW-1133">Transmembrane helix</keyword>
<feature type="transmembrane region" description="Helical" evidence="6">
    <location>
        <begin position="105"/>
        <end position="122"/>
    </location>
</feature>
<dbReference type="EMBL" id="UOFY01000034">
    <property type="protein sequence ID" value="VAX09291.1"/>
    <property type="molecule type" value="Genomic_DNA"/>
</dbReference>
<evidence type="ECO:0000256" key="6">
    <source>
        <dbReference type="SAM" id="Phobius"/>
    </source>
</evidence>
<accession>A0A3B1B555</accession>
<keyword evidence="3 6" id="KW-0812">Transmembrane</keyword>
<dbReference type="InterPro" id="IPR032808">
    <property type="entry name" value="DoxX"/>
</dbReference>
<dbReference type="PANTHER" id="PTHR33452">
    <property type="entry name" value="OXIDOREDUCTASE CATD-RELATED"/>
    <property type="match status" value="1"/>
</dbReference>
<dbReference type="PANTHER" id="PTHR33452:SF1">
    <property type="entry name" value="INNER MEMBRANE PROTEIN YPHA-RELATED"/>
    <property type="match status" value="1"/>
</dbReference>
<dbReference type="Pfam" id="PF07681">
    <property type="entry name" value="DoxX"/>
    <property type="match status" value="1"/>
</dbReference>
<sequence>MNNVDETYGSTGAMLLRLGLGVMWIAHALLKWFLFTIPGFASWLASQGIPAFMAWPVFLLELTGGIMILIGFYGRYISAILVPVMLVATWTHISNGWLHTSEGGGWEYPMFLVLASIVHVLLGDGRFAMHTKQALIPN</sequence>
<feature type="transmembrane region" description="Helical" evidence="6">
    <location>
        <begin position="72"/>
        <end position="93"/>
    </location>
</feature>
<evidence type="ECO:0000256" key="3">
    <source>
        <dbReference type="ARBA" id="ARBA00022692"/>
    </source>
</evidence>
<dbReference type="InterPro" id="IPR051907">
    <property type="entry name" value="DoxX-like_oxidoreductase"/>
</dbReference>
<evidence type="ECO:0000256" key="2">
    <source>
        <dbReference type="ARBA" id="ARBA00022475"/>
    </source>
</evidence>
<comment type="subcellular location">
    <subcellularLocation>
        <location evidence="1">Cell membrane</location>
        <topology evidence="1">Multi-pass membrane protein</topology>
    </subcellularLocation>
</comment>
<evidence type="ECO:0000256" key="1">
    <source>
        <dbReference type="ARBA" id="ARBA00004651"/>
    </source>
</evidence>